<evidence type="ECO:0000313" key="1">
    <source>
        <dbReference type="EMBL" id="GGF77542.1"/>
    </source>
</evidence>
<dbReference type="Proteomes" id="UP000605392">
    <property type="component" value="Unassembled WGS sequence"/>
</dbReference>
<accession>A0ACB5PW43</accession>
<proteinExistence type="predicted"/>
<comment type="caution">
    <text evidence="1">The sequence shown here is derived from an EMBL/GenBank/DDBJ whole genome shotgun (WGS) entry which is preliminary data.</text>
</comment>
<sequence length="221" mass="23593">MQEAFLATCPALHNRPYLLFLSRIDEKKGVDLLINGYKVLFRQLAKDAACGARAAGLGEGSTSLPFACAEMPTLVIAGPGLNSPYGQRLRQAAAELPASAVFFPGMLTGAAKWGAFYGCEAFVLPSHQENFGIAVVEALACSKPVLITDKVNIWREVVANGCGLVADDTLTGTQELLERWINSPSAQKKLMGQRALDAYQNNFGIAAAAKTLSEALKSMNQ</sequence>
<protein>
    <submittedName>
        <fullName evidence="1">Uncharacterized protein</fullName>
    </submittedName>
</protein>
<reference evidence="1 2" key="1">
    <citation type="journal article" date="2019" name="Int. J. Syst. Evol. Microbiol.">
        <title>The Global Catalogue of Microorganisms (GCM) 10K type strain sequencing project: providing services to taxonomists for standard genome sequencing and annotation.</title>
        <authorList>
            <consortium name="The Broad Institute Genomics Platform"/>
            <consortium name="The Broad Institute Genome Sequencing Center for Infectious Disease"/>
            <person name="Wu L."/>
            <person name="Ma J."/>
        </authorList>
    </citation>
    <scope>NUCLEOTIDE SEQUENCE [LARGE SCALE GENOMIC DNA]</scope>
    <source>
        <strain evidence="1 2">CGMCC 1.12720</strain>
    </source>
</reference>
<organism evidence="1 2">
    <name type="scientific">Hymenobacter qilianensis</name>
    <dbReference type="NCBI Taxonomy" id="1385715"/>
    <lineage>
        <taxon>Bacteria</taxon>
        <taxon>Pseudomonadati</taxon>
        <taxon>Bacteroidota</taxon>
        <taxon>Cytophagia</taxon>
        <taxon>Cytophagales</taxon>
        <taxon>Hymenobacteraceae</taxon>
        <taxon>Hymenobacter</taxon>
    </lineage>
</organism>
<evidence type="ECO:0000313" key="2">
    <source>
        <dbReference type="Proteomes" id="UP000605392"/>
    </source>
</evidence>
<dbReference type="EMBL" id="BMFN01000003">
    <property type="protein sequence ID" value="GGF77542.1"/>
    <property type="molecule type" value="Genomic_DNA"/>
</dbReference>
<keyword evidence="2" id="KW-1185">Reference proteome</keyword>
<name>A0ACB5PW43_9BACT</name>
<gene>
    <name evidence="1" type="ORF">GCM10011375_35790</name>
</gene>